<dbReference type="GO" id="GO:0015935">
    <property type="term" value="C:small ribosomal subunit"/>
    <property type="evidence" value="ECO:0007669"/>
    <property type="project" value="InterPro"/>
</dbReference>
<feature type="domain" description="Small ribosomal subunit protein uS4 N-terminal" evidence="11">
    <location>
        <begin position="3"/>
        <end position="99"/>
    </location>
</feature>
<dbReference type="CDD" id="cd00165">
    <property type="entry name" value="S4"/>
    <property type="match status" value="1"/>
</dbReference>
<dbReference type="Proteomes" id="UP001149140">
    <property type="component" value="Unassembled WGS sequence"/>
</dbReference>
<dbReference type="RefSeq" id="WP_270043034.1">
    <property type="nucleotide sequence ID" value="NZ_JAPDOD010000027.1"/>
</dbReference>
<evidence type="ECO:0000256" key="1">
    <source>
        <dbReference type="ARBA" id="ARBA00007465"/>
    </source>
</evidence>
<dbReference type="GO" id="GO:0003735">
    <property type="term" value="F:structural constituent of ribosome"/>
    <property type="evidence" value="ECO:0007669"/>
    <property type="project" value="InterPro"/>
</dbReference>
<dbReference type="AlphaFoldDB" id="A0A9X3S541"/>
<keyword evidence="13" id="KW-1185">Reference proteome</keyword>
<evidence type="ECO:0000256" key="4">
    <source>
        <dbReference type="ARBA" id="ARBA00022980"/>
    </source>
</evidence>
<evidence type="ECO:0000259" key="11">
    <source>
        <dbReference type="SMART" id="SM01390"/>
    </source>
</evidence>
<dbReference type="InterPro" id="IPR036986">
    <property type="entry name" value="S4_RNA-bd_sf"/>
</dbReference>
<dbReference type="GO" id="GO:0042274">
    <property type="term" value="P:ribosomal small subunit biogenesis"/>
    <property type="evidence" value="ECO:0007669"/>
    <property type="project" value="TreeGrafter"/>
</dbReference>
<comment type="caution">
    <text evidence="12">The sequence shown here is derived from an EMBL/GenBank/DDBJ whole genome shotgun (WGS) entry which is preliminary data.</text>
</comment>
<dbReference type="HAMAP" id="MF_01306_B">
    <property type="entry name" value="Ribosomal_uS4_B"/>
    <property type="match status" value="1"/>
</dbReference>
<dbReference type="Pfam" id="PF00163">
    <property type="entry name" value="Ribosomal_S4"/>
    <property type="match status" value="1"/>
</dbReference>
<comment type="similarity">
    <text evidence="1 7 8">Belongs to the universal ribosomal protein uS4 family.</text>
</comment>
<evidence type="ECO:0000256" key="9">
    <source>
        <dbReference type="SAM" id="MobiDB-lite"/>
    </source>
</evidence>
<gene>
    <name evidence="7 12" type="primary">rpsD</name>
    <name evidence="12" type="ORF">OM076_26180</name>
</gene>
<keyword evidence="4 7" id="KW-0689">Ribosomal protein</keyword>
<dbReference type="SMART" id="SM01390">
    <property type="entry name" value="Ribosomal_S4"/>
    <property type="match status" value="1"/>
</dbReference>
<keyword evidence="3 7" id="KW-0694">RNA-binding</keyword>
<dbReference type="Gene3D" id="1.10.1050.10">
    <property type="entry name" value="Ribosomal Protein S4 Delta 41, Chain A, domain 1"/>
    <property type="match status" value="1"/>
</dbReference>
<dbReference type="PROSITE" id="PS50889">
    <property type="entry name" value="S4"/>
    <property type="match status" value="1"/>
</dbReference>
<dbReference type="InterPro" id="IPR018079">
    <property type="entry name" value="Ribosomal_uS4_CS"/>
</dbReference>
<dbReference type="EMBL" id="JAPDOD010000027">
    <property type="protein sequence ID" value="MDA0163786.1"/>
    <property type="molecule type" value="Genomic_DNA"/>
</dbReference>
<evidence type="ECO:0000259" key="10">
    <source>
        <dbReference type="SMART" id="SM00363"/>
    </source>
</evidence>
<dbReference type="GO" id="GO:0006412">
    <property type="term" value="P:translation"/>
    <property type="evidence" value="ECO:0007669"/>
    <property type="project" value="UniProtKB-UniRule"/>
</dbReference>
<evidence type="ECO:0000256" key="8">
    <source>
        <dbReference type="RuleBase" id="RU003699"/>
    </source>
</evidence>
<evidence type="ECO:0000256" key="6">
    <source>
        <dbReference type="ARBA" id="ARBA00035254"/>
    </source>
</evidence>
<dbReference type="NCBIfam" id="TIGR01017">
    <property type="entry name" value="rpsD_bact"/>
    <property type="match status" value="1"/>
</dbReference>
<accession>A0A9X3S541</accession>
<evidence type="ECO:0000256" key="2">
    <source>
        <dbReference type="ARBA" id="ARBA00022730"/>
    </source>
</evidence>
<dbReference type="Gene3D" id="3.10.290.10">
    <property type="entry name" value="RNA-binding S4 domain"/>
    <property type="match status" value="1"/>
</dbReference>
<reference evidence="12" key="1">
    <citation type="submission" date="2022-10" db="EMBL/GenBank/DDBJ databases">
        <title>The WGS of Solirubrobacter ginsenosidimutans DSM 21036.</title>
        <authorList>
            <person name="Jiang Z."/>
        </authorList>
    </citation>
    <scope>NUCLEOTIDE SEQUENCE</scope>
    <source>
        <strain evidence="12">DSM 21036</strain>
    </source>
</reference>
<keyword evidence="5 7" id="KW-0687">Ribonucleoprotein</keyword>
<dbReference type="FunFam" id="3.10.290.10:FF:000001">
    <property type="entry name" value="30S ribosomal protein S4"/>
    <property type="match status" value="1"/>
</dbReference>
<comment type="function">
    <text evidence="7">One of the primary rRNA binding proteins, it binds directly to 16S rRNA where it nucleates assembly of the body of the 30S subunit.</text>
</comment>
<protein>
    <recommendedName>
        <fullName evidence="6 7">Small ribosomal subunit protein uS4</fullName>
    </recommendedName>
</protein>
<dbReference type="SUPFAM" id="SSF55174">
    <property type="entry name" value="Alpha-L RNA-binding motif"/>
    <property type="match status" value="1"/>
</dbReference>
<evidence type="ECO:0000313" key="12">
    <source>
        <dbReference type="EMBL" id="MDA0163786.1"/>
    </source>
</evidence>
<dbReference type="InterPro" id="IPR022801">
    <property type="entry name" value="Ribosomal_uS4"/>
</dbReference>
<feature type="region of interest" description="Disordered" evidence="9">
    <location>
        <begin position="30"/>
        <end position="54"/>
    </location>
</feature>
<dbReference type="PANTHER" id="PTHR11831:SF4">
    <property type="entry name" value="SMALL RIBOSOMAL SUBUNIT PROTEIN US4M"/>
    <property type="match status" value="1"/>
</dbReference>
<dbReference type="InterPro" id="IPR001912">
    <property type="entry name" value="Ribosomal_uS4_N"/>
</dbReference>
<dbReference type="Pfam" id="PF01479">
    <property type="entry name" value="S4"/>
    <property type="match status" value="1"/>
</dbReference>
<proteinExistence type="inferred from homology"/>
<dbReference type="InterPro" id="IPR005709">
    <property type="entry name" value="Ribosomal_uS4_bac-type"/>
</dbReference>
<dbReference type="PANTHER" id="PTHR11831">
    <property type="entry name" value="30S 40S RIBOSOMAL PROTEIN"/>
    <property type="match status" value="1"/>
</dbReference>
<evidence type="ECO:0000256" key="3">
    <source>
        <dbReference type="ARBA" id="ARBA00022884"/>
    </source>
</evidence>
<name>A0A9X3S541_9ACTN</name>
<feature type="domain" description="RNA-binding S4" evidence="10">
    <location>
        <begin position="100"/>
        <end position="161"/>
    </location>
</feature>
<comment type="function">
    <text evidence="7">With S5 and S12 plays an important role in translational accuracy.</text>
</comment>
<sequence length="207" mass="23302">MGRYTGPVEKLSRREGVELFLKGERALNGKSALERRGDAPPGQHGQARRKKPSIYQTQLRAKQTAKRYYGIREGQFRRYVQKANRMHGVTGEELLNLLERRLDNVVYRLGFAGTRAQARQFVNHGHVRVDGKKVDIASFLVKEGQTIAIHGPVREVAAASTELTGVVSGWLQTDFEALEGKVLRLPVRSDINAPVNEQLIVELYSRL</sequence>
<dbReference type="PROSITE" id="PS00632">
    <property type="entry name" value="RIBOSOMAL_S4"/>
    <property type="match status" value="1"/>
</dbReference>
<evidence type="ECO:0000313" key="13">
    <source>
        <dbReference type="Proteomes" id="UP001149140"/>
    </source>
</evidence>
<dbReference type="SMART" id="SM00363">
    <property type="entry name" value="S4"/>
    <property type="match status" value="1"/>
</dbReference>
<dbReference type="InterPro" id="IPR002942">
    <property type="entry name" value="S4_RNA-bd"/>
</dbReference>
<evidence type="ECO:0000256" key="5">
    <source>
        <dbReference type="ARBA" id="ARBA00023274"/>
    </source>
</evidence>
<dbReference type="GO" id="GO:0019843">
    <property type="term" value="F:rRNA binding"/>
    <property type="evidence" value="ECO:0007669"/>
    <property type="project" value="UniProtKB-UniRule"/>
</dbReference>
<comment type="subunit">
    <text evidence="7">Part of the 30S ribosomal subunit. Contacts protein S5. The interaction surface between S4 and S5 is involved in control of translational fidelity.</text>
</comment>
<dbReference type="NCBIfam" id="NF003717">
    <property type="entry name" value="PRK05327.1"/>
    <property type="match status" value="1"/>
</dbReference>
<organism evidence="12 13">
    <name type="scientific">Solirubrobacter ginsenosidimutans</name>
    <dbReference type="NCBI Taxonomy" id="490573"/>
    <lineage>
        <taxon>Bacteria</taxon>
        <taxon>Bacillati</taxon>
        <taxon>Actinomycetota</taxon>
        <taxon>Thermoleophilia</taxon>
        <taxon>Solirubrobacterales</taxon>
        <taxon>Solirubrobacteraceae</taxon>
        <taxon>Solirubrobacter</taxon>
    </lineage>
</organism>
<evidence type="ECO:0000256" key="7">
    <source>
        <dbReference type="HAMAP-Rule" id="MF_01306"/>
    </source>
</evidence>
<keyword evidence="2 7" id="KW-0699">rRNA-binding</keyword>